<dbReference type="InterPro" id="IPR003591">
    <property type="entry name" value="Leu-rich_rpt_typical-subtyp"/>
</dbReference>
<dbReference type="InterPro" id="IPR017441">
    <property type="entry name" value="Protein_kinase_ATP_BS"/>
</dbReference>
<dbReference type="Pfam" id="PF00560">
    <property type="entry name" value="LRR_1"/>
    <property type="match status" value="3"/>
</dbReference>
<evidence type="ECO:0000256" key="2">
    <source>
        <dbReference type="ARBA" id="ARBA00012513"/>
    </source>
</evidence>
<evidence type="ECO:0000256" key="12">
    <source>
        <dbReference type="ARBA" id="ARBA00022840"/>
    </source>
</evidence>
<dbReference type="InterPro" id="IPR021720">
    <property type="entry name" value="Malectin_dom"/>
</dbReference>
<organism evidence="23 24">
    <name type="scientific">Spinacia oleracea</name>
    <name type="common">Spinach</name>
    <dbReference type="NCBI Taxonomy" id="3562"/>
    <lineage>
        <taxon>Eukaryota</taxon>
        <taxon>Viridiplantae</taxon>
        <taxon>Streptophyta</taxon>
        <taxon>Embryophyta</taxon>
        <taxon>Tracheophyta</taxon>
        <taxon>Spermatophyta</taxon>
        <taxon>Magnoliopsida</taxon>
        <taxon>eudicotyledons</taxon>
        <taxon>Gunneridae</taxon>
        <taxon>Pentapetalae</taxon>
        <taxon>Caryophyllales</taxon>
        <taxon>Chenopodiaceae</taxon>
        <taxon>Chenopodioideae</taxon>
        <taxon>Anserineae</taxon>
        <taxon>Spinacia</taxon>
    </lineage>
</organism>
<dbReference type="Pfam" id="PF13855">
    <property type="entry name" value="LRR_8"/>
    <property type="match status" value="1"/>
</dbReference>
<keyword evidence="14 20" id="KW-0472">Membrane</keyword>
<evidence type="ECO:0000313" key="23">
    <source>
        <dbReference type="Proteomes" id="UP000813463"/>
    </source>
</evidence>
<dbReference type="PROSITE" id="PS00107">
    <property type="entry name" value="PROTEIN_KINASE_ATP"/>
    <property type="match status" value="1"/>
</dbReference>
<dbReference type="PROSITE" id="PS50011">
    <property type="entry name" value="PROTEIN_KINASE_DOM"/>
    <property type="match status" value="1"/>
</dbReference>
<evidence type="ECO:0000256" key="7">
    <source>
        <dbReference type="ARBA" id="ARBA00022692"/>
    </source>
</evidence>
<dbReference type="Gene3D" id="3.30.200.20">
    <property type="entry name" value="Phosphorylase Kinase, domain 1"/>
    <property type="match status" value="1"/>
</dbReference>
<dbReference type="InterPro" id="IPR000719">
    <property type="entry name" value="Prot_kinase_dom"/>
</dbReference>
<keyword evidence="13 20" id="KW-1133">Transmembrane helix</keyword>
<keyword evidence="7 20" id="KW-0812">Transmembrane</keyword>
<protein>
    <recommendedName>
        <fullName evidence="2">non-specific serine/threonine protein kinase</fullName>
        <ecNumber evidence="2">2.7.11.1</ecNumber>
    </recommendedName>
</protein>
<evidence type="ECO:0000259" key="22">
    <source>
        <dbReference type="PROSITE" id="PS50011"/>
    </source>
</evidence>
<evidence type="ECO:0000256" key="13">
    <source>
        <dbReference type="ARBA" id="ARBA00022989"/>
    </source>
</evidence>
<dbReference type="SMART" id="SM00369">
    <property type="entry name" value="LRR_TYP"/>
    <property type="match status" value="3"/>
</dbReference>
<keyword evidence="5" id="KW-0433">Leucine-rich repeat</keyword>
<sequence>MAYLSAKSSSCSNYMLMLLLFMLLLLSHFCASVDVCAPNTPPEEVVALLKVAEELKKPGMSNCTRDPCDRNNTCWYTEVDPRRHSYVNQVSCSCIDGVTHVANISWKGQSLQGVLPRSLANLSYLTTIDFSRSLLTGTIPREWTATNLEFVSVFANRLSGPIPDYVGNISTLTYLSLESNLFNGTIPPELGNLTNLSNLTLSDNSLTGSLPVELTKLNNLTEFRLSSNNFSGRLPDYFRSWPKLQALEIQGSGFEGPIPSNISLLNDLKELRITDLNGDGSKFPPFENLNGLTTMVLRSCNITGIIPSYIGDRMPQLVHLDLSFNKLTGIIPDSFQNLYLMRKLYLTSNMLTGTIPSWITDTDDSSRIDLSYNNFNDSSIPSRCDKTTLNLYRCNARDFNTNLDTSTCMTSFRCSKARYSLHINCGGRRTRIGETTFEQDNESDGAAKFVPRRAEWGYSSSGEFWNPRFPTDLYIAQNSSELKMNGTELYEEARLSATSLTYYGRCLAKGNYTVTLYFSEIVFADNNSFLSLGRRFFDIYIQEKLVAKDFNIEKEANGTSKAINVTFPHIFVTNYVEIRFYYAGKGSWQLPVRGNYGPLISAISVEAEFDPPFNWRLLVWILIGAMFCVIIIVLGILWWKRRMEDIAAREQDLLGQNPQIGLFTYKQIKTACNNFNAANKIGEGGFGSVYKGRLWDGTHIAVKQLSSRSSQGNREFVNEIGIISTLCHPNLVRLYGCSVDTSQLFLVYEFMENNDLGHALFDEGSKNGSLRLDWPTRKKICVGIARGLAFLHDESTIKIVHRDIKATNVLLDRDLNPKISDFGLAKLNEEDNTHISTRIAGTIGYMAPEYAMRGYLTDKADVYSFGVVALEIVAGRSNMKFQPSGDLFCLLDLAFVLQRKGNLIELVDPKLGTDYNVEEASTIIQVALLCINPSPALRPTMSKALSMIEGNIEVEELILEPNNTYGHEWMYGSSRNWQSQMIETETQSLIHSPSAPKVDLSSSSTSLHDLYPVDHY</sequence>
<dbReference type="FunFam" id="1.10.510.10:FF:000044">
    <property type="entry name" value="Putative LRR receptor-like serine/threonine-protein kinase"/>
    <property type="match status" value="1"/>
</dbReference>
<dbReference type="SUPFAM" id="SSF56112">
    <property type="entry name" value="Protein kinase-like (PK-like)"/>
    <property type="match status" value="1"/>
</dbReference>
<keyword evidence="23" id="KW-1185">Reference proteome</keyword>
<dbReference type="RefSeq" id="XP_021859160.1">
    <property type="nucleotide sequence ID" value="XM_022003468.2"/>
</dbReference>
<evidence type="ECO:0000256" key="16">
    <source>
        <dbReference type="ARBA" id="ARBA00023180"/>
    </source>
</evidence>
<keyword evidence="6" id="KW-0808">Transferase</keyword>
<dbReference type="KEGG" id="soe:110798291"/>
<dbReference type="SMART" id="SM00220">
    <property type="entry name" value="S_TKc"/>
    <property type="match status" value="1"/>
</dbReference>
<keyword evidence="12 19" id="KW-0067">ATP-binding</keyword>
<proteinExistence type="predicted"/>
<evidence type="ECO:0000256" key="14">
    <source>
        <dbReference type="ARBA" id="ARBA00023136"/>
    </source>
</evidence>
<comment type="catalytic activity">
    <reaction evidence="18">
        <text>L-seryl-[protein] + ATP = O-phospho-L-seryl-[protein] + ADP + H(+)</text>
        <dbReference type="Rhea" id="RHEA:17989"/>
        <dbReference type="Rhea" id="RHEA-COMP:9863"/>
        <dbReference type="Rhea" id="RHEA-COMP:11604"/>
        <dbReference type="ChEBI" id="CHEBI:15378"/>
        <dbReference type="ChEBI" id="CHEBI:29999"/>
        <dbReference type="ChEBI" id="CHEBI:30616"/>
        <dbReference type="ChEBI" id="CHEBI:83421"/>
        <dbReference type="ChEBI" id="CHEBI:456216"/>
        <dbReference type="EC" id="2.7.11.1"/>
    </reaction>
</comment>
<dbReference type="PANTHER" id="PTHR48006">
    <property type="entry name" value="LEUCINE-RICH REPEAT-CONTAINING PROTEIN DDB_G0281931-RELATED"/>
    <property type="match status" value="1"/>
</dbReference>
<keyword evidence="11" id="KW-0418">Kinase</keyword>
<keyword evidence="9" id="KW-0677">Repeat</keyword>
<dbReference type="SUPFAM" id="SSF52058">
    <property type="entry name" value="L domain-like"/>
    <property type="match status" value="1"/>
</dbReference>
<dbReference type="Proteomes" id="UP000813463">
    <property type="component" value="Chromosome 4"/>
</dbReference>
<evidence type="ECO:0000256" key="1">
    <source>
        <dbReference type="ARBA" id="ARBA00004479"/>
    </source>
</evidence>
<comment type="subcellular location">
    <subcellularLocation>
        <location evidence="1">Membrane</location>
        <topology evidence="1">Single-pass type I membrane protein</topology>
    </subcellularLocation>
</comment>
<dbReference type="EC" id="2.7.11.1" evidence="2"/>
<dbReference type="Pfam" id="PF00069">
    <property type="entry name" value="Pkinase"/>
    <property type="match status" value="1"/>
</dbReference>
<dbReference type="Pfam" id="PF11721">
    <property type="entry name" value="Malectin"/>
    <property type="match status" value="1"/>
</dbReference>
<dbReference type="FunFam" id="2.60.120.430:FF:000004">
    <property type="entry name" value="Putative leucine-rich repeat receptor-like serine/threonine-protein kinase"/>
    <property type="match status" value="1"/>
</dbReference>
<feature type="binding site" evidence="19">
    <location>
        <position position="703"/>
    </location>
    <ligand>
        <name>ATP</name>
        <dbReference type="ChEBI" id="CHEBI:30616"/>
    </ligand>
</feature>
<dbReference type="InterPro" id="IPR001611">
    <property type="entry name" value="Leu-rich_rpt"/>
</dbReference>
<dbReference type="PANTHER" id="PTHR48006:SF81">
    <property type="entry name" value="PROTEIN KINASE DOMAIN-CONTAINING PROTEIN"/>
    <property type="match status" value="1"/>
</dbReference>
<reference evidence="23" key="1">
    <citation type="journal article" date="2021" name="Nat. Commun.">
        <title>Genomic analyses provide insights into spinach domestication and the genetic basis of agronomic traits.</title>
        <authorList>
            <person name="Cai X."/>
            <person name="Sun X."/>
            <person name="Xu C."/>
            <person name="Sun H."/>
            <person name="Wang X."/>
            <person name="Ge C."/>
            <person name="Zhang Z."/>
            <person name="Wang Q."/>
            <person name="Fei Z."/>
            <person name="Jiao C."/>
            <person name="Wang Q."/>
        </authorList>
    </citation>
    <scope>NUCLEOTIDE SEQUENCE [LARGE SCALE GENOMIC DNA]</scope>
    <source>
        <strain evidence="23">cv. Varoflay</strain>
    </source>
</reference>
<dbReference type="PROSITE" id="PS00108">
    <property type="entry name" value="PROTEIN_KINASE_ST"/>
    <property type="match status" value="1"/>
</dbReference>
<dbReference type="GO" id="GO:0004672">
    <property type="term" value="F:protein kinase activity"/>
    <property type="evidence" value="ECO:0000318"/>
    <property type="project" value="GO_Central"/>
</dbReference>
<feature type="signal peptide" evidence="21">
    <location>
        <begin position="1"/>
        <end position="32"/>
    </location>
</feature>
<keyword evidence="15" id="KW-0675">Receptor</keyword>
<dbReference type="InterPro" id="IPR032675">
    <property type="entry name" value="LRR_dom_sf"/>
</dbReference>
<reference evidence="24" key="2">
    <citation type="submission" date="2025-08" db="UniProtKB">
        <authorList>
            <consortium name="RefSeq"/>
        </authorList>
    </citation>
    <scope>IDENTIFICATION</scope>
    <source>
        <tissue evidence="24">Leaf</tissue>
    </source>
</reference>
<dbReference type="FunFam" id="3.80.10.10:FF:000383">
    <property type="entry name" value="Leucine-rich repeat receptor protein kinase EMS1"/>
    <property type="match status" value="1"/>
</dbReference>
<keyword evidence="8 21" id="KW-0732">Signal</keyword>
<gene>
    <name evidence="24" type="primary">LOC110798291</name>
</gene>
<feature type="chain" id="PRO_5040259040" description="non-specific serine/threonine protein kinase" evidence="21">
    <location>
        <begin position="33"/>
        <end position="1016"/>
    </location>
</feature>
<keyword evidence="16" id="KW-0325">Glycoprotein</keyword>
<dbReference type="GO" id="GO:0045088">
    <property type="term" value="P:regulation of innate immune response"/>
    <property type="evidence" value="ECO:0000318"/>
    <property type="project" value="GO_Central"/>
</dbReference>
<dbReference type="Gene3D" id="1.10.510.10">
    <property type="entry name" value="Transferase(Phosphotransferase) domain 1"/>
    <property type="match status" value="1"/>
</dbReference>
<feature type="transmembrane region" description="Helical" evidence="20">
    <location>
        <begin position="617"/>
        <end position="639"/>
    </location>
</feature>
<evidence type="ECO:0000256" key="19">
    <source>
        <dbReference type="PROSITE-ProRule" id="PRU10141"/>
    </source>
</evidence>
<dbReference type="AlphaFoldDB" id="A0A9R0J358"/>
<dbReference type="GeneID" id="110798291"/>
<evidence type="ECO:0000256" key="17">
    <source>
        <dbReference type="ARBA" id="ARBA00047899"/>
    </source>
</evidence>
<evidence type="ECO:0000256" key="5">
    <source>
        <dbReference type="ARBA" id="ARBA00022614"/>
    </source>
</evidence>
<dbReference type="InterPro" id="IPR008271">
    <property type="entry name" value="Ser/Thr_kinase_AS"/>
</dbReference>
<dbReference type="Gene3D" id="2.60.120.430">
    <property type="entry name" value="Galactose-binding lectin"/>
    <property type="match status" value="1"/>
</dbReference>
<evidence type="ECO:0000256" key="21">
    <source>
        <dbReference type="SAM" id="SignalP"/>
    </source>
</evidence>
<evidence type="ECO:0000313" key="24">
    <source>
        <dbReference type="RefSeq" id="XP_021859160.1"/>
    </source>
</evidence>
<evidence type="ECO:0000256" key="9">
    <source>
        <dbReference type="ARBA" id="ARBA00022737"/>
    </source>
</evidence>
<dbReference type="OrthoDB" id="1938112at2759"/>
<dbReference type="FunFam" id="3.30.200.20:FF:000217">
    <property type="entry name" value="probable LRR receptor-like serine/threonine-protein kinase At1g53430"/>
    <property type="match status" value="1"/>
</dbReference>
<keyword evidence="10 19" id="KW-0547">Nucleotide-binding</keyword>
<comment type="catalytic activity">
    <reaction evidence="17">
        <text>L-threonyl-[protein] + ATP = O-phospho-L-threonyl-[protein] + ADP + H(+)</text>
        <dbReference type="Rhea" id="RHEA:46608"/>
        <dbReference type="Rhea" id="RHEA-COMP:11060"/>
        <dbReference type="Rhea" id="RHEA-COMP:11605"/>
        <dbReference type="ChEBI" id="CHEBI:15378"/>
        <dbReference type="ChEBI" id="CHEBI:30013"/>
        <dbReference type="ChEBI" id="CHEBI:30616"/>
        <dbReference type="ChEBI" id="CHEBI:61977"/>
        <dbReference type="ChEBI" id="CHEBI:456216"/>
        <dbReference type="EC" id="2.7.11.1"/>
    </reaction>
</comment>
<keyword evidence="3" id="KW-0723">Serine/threonine-protein kinase</keyword>
<dbReference type="GO" id="GO:0005524">
    <property type="term" value="F:ATP binding"/>
    <property type="evidence" value="ECO:0007669"/>
    <property type="project" value="UniProtKB-UniRule"/>
</dbReference>
<dbReference type="InterPro" id="IPR011009">
    <property type="entry name" value="Kinase-like_dom_sf"/>
</dbReference>
<evidence type="ECO:0000256" key="10">
    <source>
        <dbReference type="ARBA" id="ARBA00022741"/>
    </source>
</evidence>
<accession>A0A9R0J358</accession>
<keyword evidence="4" id="KW-0597">Phosphoprotein</keyword>
<dbReference type="PROSITE" id="PS51450">
    <property type="entry name" value="LRR"/>
    <property type="match status" value="1"/>
</dbReference>
<dbReference type="CDD" id="cd14066">
    <property type="entry name" value="STKc_IRAK"/>
    <property type="match status" value="1"/>
</dbReference>
<evidence type="ECO:0000256" key="20">
    <source>
        <dbReference type="SAM" id="Phobius"/>
    </source>
</evidence>
<evidence type="ECO:0000256" key="8">
    <source>
        <dbReference type="ARBA" id="ARBA00022729"/>
    </source>
</evidence>
<dbReference type="Gene3D" id="3.80.10.10">
    <property type="entry name" value="Ribonuclease Inhibitor"/>
    <property type="match status" value="3"/>
</dbReference>
<evidence type="ECO:0000256" key="11">
    <source>
        <dbReference type="ARBA" id="ARBA00022777"/>
    </source>
</evidence>
<feature type="domain" description="Protein kinase" evidence="22">
    <location>
        <begin position="675"/>
        <end position="970"/>
    </location>
</feature>
<evidence type="ECO:0000256" key="4">
    <source>
        <dbReference type="ARBA" id="ARBA00022553"/>
    </source>
</evidence>
<evidence type="ECO:0000256" key="15">
    <source>
        <dbReference type="ARBA" id="ARBA00023170"/>
    </source>
</evidence>
<name>A0A9R0J358_SPIOL</name>
<dbReference type="GO" id="GO:0004674">
    <property type="term" value="F:protein serine/threonine kinase activity"/>
    <property type="evidence" value="ECO:0007669"/>
    <property type="project" value="UniProtKB-KW"/>
</dbReference>
<evidence type="ECO:0000256" key="6">
    <source>
        <dbReference type="ARBA" id="ARBA00022679"/>
    </source>
</evidence>
<dbReference type="InterPro" id="IPR051824">
    <property type="entry name" value="LRR_Rcpt-Like_S/T_Kinase"/>
</dbReference>
<dbReference type="GO" id="GO:0016020">
    <property type="term" value="C:membrane"/>
    <property type="evidence" value="ECO:0007669"/>
    <property type="project" value="UniProtKB-SubCell"/>
</dbReference>
<evidence type="ECO:0000256" key="3">
    <source>
        <dbReference type="ARBA" id="ARBA00022527"/>
    </source>
</evidence>
<evidence type="ECO:0000256" key="18">
    <source>
        <dbReference type="ARBA" id="ARBA00048679"/>
    </source>
</evidence>